<reference evidence="6 7" key="1">
    <citation type="submission" date="2023-07" db="EMBL/GenBank/DDBJ databases">
        <title>Genomic Encyclopedia of Type Strains, Phase IV (KMG-IV): sequencing the most valuable type-strain genomes for metagenomic binning, comparative biology and taxonomic classification.</title>
        <authorList>
            <person name="Goeker M."/>
        </authorList>
    </citation>
    <scope>NUCLEOTIDE SEQUENCE [LARGE SCALE GENOMIC DNA]</scope>
    <source>
        <strain evidence="6 7">DSM 22170</strain>
    </source>
</reference>
<dbReference type="PANTHER" id="PTHR33798">
    <property type="entry name" value="FLAVOPROTEIN OXYGENASE"/>
    <property type="match status" value="1"/>
</dbReference>
<comment type="cofactor">
    <cofactor evidence="1">
        <name>FMN</name>
        <dbReference type="ChEBI" id="CHEBI:58210"/>
    </cofactor>
</comment>
<dbReference type="SMART" id="SM00903">
    <property type="entry name" value="Flavin_Reduct"/>
    <property type="match status" value="1"/>
</dbReference>
<protein>
    <submittedName>
        <fullName evidence="6">Flavin reductase (DIM6/NTAB) family NADH-FMN oxidoreductase RutF</fullName>
    </submittedName>
</protein>
<dbReference type="Pfam" id="PF01613">
    <property type="entry name" value="Flavin_Reduct"/>
    <property type="match status" value="1"/>
</dbReference>
<dbReference type="Proteomes" id="UP001185028">
    <property type="component" value="Unassembled WGS sequence"/>
</dbReference>
<dbReference type="EMBL" id="JAVDQH010000001">
    <property type="protein sequence ID" value="MDR6242371.1"/>
    <property type="molecule type" value="Genomic_DNA"/>
</dbReference>
<sequence length="205" mass="22663">MITIDPQAISNIQNYKLVTGAVIPRPIAWVSTLTDNGVLNIAPFSYFNIVASDPPIVSVSVARREGQMKDTARNAIASGELVIHIVSEHLTEEMNHTGATLPPEQSELELTNLTTVPSDRVAVPGIREALVRFECKLEQHIPIKNDAGDVSNDLLLARIICYHFDEKVVDAEKFYVHANELKPVARIAGNEYARLTDPFVVERPL</sequence>
<dbReference type="PANTHER" id="PTHR33798:SF5">
    <property type="entry name" value="FLAVIN REDUCTASE LIKE DOMAIN-CONTAINING PROTEIN"/>
    <property type="match status" value="1"/>
</dbReference>
<proteinExistence type="inferred from homology"/>
<evidence type="ECO:0000313" key="7">
    <source>
        <dbReference type="Proteomes" id="UP001185028"/>
    </source>
</evidence>
<gene>
    <name evidence="6" type="ORF">JOC58_000255</name>
</gene>
<organism evidence="6 7">
    <name type="scientific">Paenibacillus hunanensis</name>
    <dbReference type="NCBI Taxonomy" id="539262"/>
    <lineage>
        <taxon>Bacteria</taxon>
        <taxon>Bacillati</taxon>
        <taxon>Bacillota</taxon>
        <taxon>Bacilli</taxon>
        <taxon>Bacillales</taxon>
        <taxon>Paenibacillaceae</taxon>
        <taxon>Paenibacillus</taxon>
    </lineage>
</organism>
<accession>A0ABU1ITY9</accession>
<evidence type="ECO:0000313" key="6">
    <source>
        <dbReference type="EMBL" id="MDR6242371.1"/>
    </source>
</evidence>
<feature type="domain" description="Flavin reductase like" evidence="5">
    <location>
        <begin position="20"/>
        <end position="177"/>
    </location>
</feature>
<evidence type="ECO:0000256" key="4">
    <source>
        <dbReference type="ARBA" id="ARBA00038054"/>
    </source>
</evidence>
<dbReference type="InterPro" id="IPR002563">
    <property type="entry name" value="Flavin_Rdtase-like_dom"/>
</dbReference>
<evidence type="ECO:0000256" key="1">
    <source>
        <dbReference type="ARBA" id="ARBA00001917"/>
    </source>
</evidence>
<evidence type="ECO:0000256" key="2">
    <source>
        <dbReference type="ARBA" id="ARBA00022630"/>
    </source>
</evidence>
<dbReference type="RefSeq" id="WP_188774833.1">
    <property type="nucleotide sequence ID" value="NZ_BMMB01000003.1"/>
</dbReference>
<name>A0ABU1ITY9_9BACL</name>
<keyword evidence="2" id="KW-0285">Flavoprotein</keyword>
<comment type="caution">
    <text evidence="6">The sequence shown here is derived from an EMBL/GenBank/DDBJ whole genome shotgun (WGS) entry which is preliminary data.</text>
</comment>
<evidence type="ECO:0000259" key="5">
    <source>
        <dbReference type="SMART" id="SM00903"/>
    </source>
</evidence>
<comment type="similarity">
    <text evidence="4">Belongs to the flavoredoxin family.</text>
</comment>
<dbReference type="Gene3D" id="2.30.110.10">
    <property type="entry name" value="Electron Transport, Fmn-binding Protein, Chain A"/>
    <property type="match status" value="1"/>
</dbReference>
<dbReference type="InterPro" id="IPR012349">
    <property type="entry name" value="Split_barrel_FMN-bd"/>
</dbReference>
<dbReference type="SUPFAM" id="SSF50475">
    <property type="entry name" value="FMN-binding split barrel"/>
    <property type="match status" value="1"/>
</dbReference>
<keyword evidence="3" id="KW-0288">FMN</keyword>
<evidence type="ECO:0000256" key="3">
    <source>
        <dbReference type="ARBA" id="ARBA00022643"/>
    </source>
</evidence>
<keyword evidence="7" id="KW-1185">Reference proteome</keyword>